<evidence type="ECO:0000313" key="2">
    <source>
        <dbReference type="Proteomes" id="UP001378592"/>
    </source>
</evidence>
<reference evidence="1 2" key="1">
    <citation type="submission" date="2024-03" db="EMBL/GenBank/DDBJ databases">
        <title>The genome assembly and annotation of the cricket Gryllus longicercus Weissman &amp; Gray.</title>
        <authorList>
            <person name="Szrajer S."/>
            <person name="Gray D."/>
            <person name="Ylla G."/>
        </authorList>
    </citation>
    <scope>NUCLEOTIDE SEQUENCE [LARGE SCALE GENOMIC DNA]</scope>
    <source>
        <strain evidence="1">DAG 2021-001</strain>
        <tissue evidence="1">Whole body minus gut</tissue>
    </source>
</reference>
<dbReference type="Proteomes" id="UP001378592">
    <property type="component" value="Unassembled WGS sequence"/>
</dbReference>
<sequence>MSAIEELRFPNRLAKKLRKPEIHKSSVSCVIVATIKEEDPEGGWTVRSSLLQTWPSSCCTSSCSWRWRWWPWHLPTRRLRRTLIRIVAAVATTHVAVTARMAVTTRMAVTVLTTASGLPPSGVAVSSLMAVTALTLS</sequence>
<name>A0AAN9VM81_9ORTH</name>
<accession>A0AAN9VM81</accession>
<comment type="caution">
    <text evidence="1">The sequence shown here is derived from an EMBL/GenBank/DDBJ whole genome shotgun (WGS) entry which is preliminary data.</text>
</comment>
<proteinExistence type="predicted"/>
<dbReference type="AlphaFoldDB" id="A0AAN9VM81"/>
<organism evidence="1 2">
    <name type="scientific">Gryllus longicercus</name>
    <dbReference type="NCBI Taxonomy" id="2509291"/>
    <lineage>
        <taxon>Eukaryota</taxon>
        <taxon>Metazoa</taxon>
        <taxon>Ecdysozoa</taxon>
        <taxon>Arthropoda</taxon>
        <taxon>Hexapoda</taxon>
        <taxon>Insecta</taxon>
        <taxon>Pterygota</taxon>
        <taxon>Neoptera</taxon>
        <taxon>Polyneoptera</taxon>
        <taxon>Orthoptera</taxon>
        <taxon>Ensifera</taxon>
        <taxon>Gryllidea</taxon>
        <taxon>Grylloidea</taxon>
        <taxon>Gryllidae</taxon>
        <taxon>Gryllinae</taxon>
        <taxon>Gryllus</taxon>
    </lineage>
</organism>
<evidence type="ECO:0000313" key="1">
    <source>
        <dbReference type="EMBL" id="KAK7867550.1"/>
    </source>
</evidence>
<protein>
    <submittedName>
        <fullName evidence="1">Uncharacterized protein</fullName>
    </submittedName>
</protein>
<dbReference type="EMBL" id="JAZDUA010000116">
    <property type="protein sequence ID" value="KAK7867550.1"/>
    <property type="molecule type" value="Genomic_DNA"/>
</dbReference>
<keyword evidence="2" id="KW-1185">Reference proteome</keyword>
<gene>
    <name evidence="1" type="ORF">R5R35_004304</name>
</gene>